<dbReference type="AlphaFoldDB" id="A0AB39UXT9"/>
<dbReference type="PANTHER" id="PTHR43156:SF2">
    <property type="entry name" value="STAGE II SPORULATION PROTEIN E"/>
    <property type="match status" value="1"/>
</dbReference>
<dbReference type="GO" id="GO:0016791">
    <property type="term" value="F:phosphatase activity"/>
    <property type="evidence" value="ECO:0007669"/>
    <property type="project" value="TreeGrafter"/>
</dbReference>
<feature type="domain" description="PPM-type phosphatase" evidence="3">
    <location>
        <begin position="171"/>
        <end position="388"/>
    </location>
</feature>
<feature type="coiled-coil region" evidence="2">
    <location>
        <begin position="121"/>
        <end position="152"/>
    </location>
</feature>
<evidence type="ECO:0000313" key="4">
    <source>
        <dbReference type="EMBL" id="XDT73019.1"/>
    </source>
</evidence>
<dbReference type="Pfam" id="PF07228">
    <property type="entry name" value="SpoIIE"/>
    <property type="match status" value="1"/>
</dbReference>
<evidence type="ECO:0000256" key="1">
    <source>
        <dbReference type="ARBA" id="ARBA00022801"/>
    </source>
</evidence>
<evidence type="ECO:0000259" key="3">
    <source>
        <dbReference type="SMART" id="SM00331"/>
    </source>
</evidence>
<dbReference type="InterPro" id="IPR001932">
    <property type="entry name" value="PPM-type_phosphatase-like_dom"/>
</dbReference>
<dbReference type="InterPro" id="IPR011006">
    <property type="entry name" value="CheY-like_superfamily"/>
</dbReference>
<keyword evidence="1" id="KW-0378">Hydrolase</keyword>
<dbReference type="RefSeq" id="WP_369602020.1">
    <property type="nucleotide sequence ID" value="NZ_CP154858.1"/>
</dbReference>
<reference evidence="4" key="1">
    <citation type="submission" date="2024-05" db="EMBL/GenBank/DDBJ databases">
        <title>Genome sequencing of novel strain.</title>
        <authorList>
            <person name="Ganbat D."/>
            <person name="Ganbat S."/>
            <person name="Lee S.-J."/>
        </authorList>
    </citation>
    <scope>NUCLEOTIDE SEQUENCE</scope>
    <source>
        <strain evidence="4">SMD15-11</strain>
    </source>
</reference>
<dbReference type="SUPFAM" id="SSF52172">
    <property type="entry name" value="CheY-like"/>
    <property type="match status" value="1"/>
</dbReference>
<dbReference type="Gene3D" id="3.60.40.10">
    <property type="entry name" value="PPM-type phosphatase domain"/>
    <property type="match status" value="1"/>
</dbReference>
<organism evidence="4">
    <name type="scientific">Thermohahella caldifontis</name>
    <dbReference type="NCBI Taxonomy" id="3142973"/>
    <lineage>
        <taxon>Bacteria</taxon>
        <taxon>Pseudomonadati</taxon>
        <taxon>Pseudomonadota</taxon>
        <taxon>Gammaproteobacteria</taxon>
        <taxon>Oceanospirillales</taxon>
        <taxon>Hahellaceae</taxon>
        <taxon>Thermohahella</taxon>
    </lineage>
</organism>
<proteinExistence type="predicted"/>
<keyword evidence="2" id="KW-0175">Coiled coil</keyword>
<evidence type="ECO:0000256" key="2">
    <source>
        <dbReference type="SAM" id="Coils"/>
    </source>
</evidence>
<protein>
    <submittedName>
        <fullName evidence="4">SpoIIE family protein phosphatase</fullName>
    </submittedName>
</protein>
<gene>
    <name evidence="4" type="ORF">AAIA72_03255</name>
</gene>
<dbReference type="InterPro" id="IPR036457">
    <property type="entry name" value="PPM-type-like_dom_sf"/>
</dbReference>
<dbReference type="EMBL" id="CP154858">
    <property type="protein sequence ID" value="XDT73019.1"/>
    <property type="molecule type" value="Genomic_DNA"/>
</dbReference>
<dbReference type="InterPro" id="IPR052016">
    <property type="entry name" value="Bact_Sigma-Reg"/>
</dbReference>
<dbReference type="KEGG" id="tcd:AAIA72_03255"/>
<accession>A0AB39UXT9</accession>
<dbReference type="Gene3D" id="3.40.50.2300">
    <property type="match status" value="1"/>
</dbReference>
<name>A0AB39UXT9_9GAMM</name>
<dbReference type="PANTHER" id="PTHR43156">
    <property type="entry name" value="STAGE II SPORULATION PROTEIN E-RELATED"/>
    <property type="match status" value="1"/>
</dbReference>
<sequence>MADIEERILLIGQDENCDRLAAHLAREGYVVERAESVEALTHARAEQPVDADLVVVSSDARGIRELTSFLDVSKVPIIALNQPVTASDVVTTLRAGASDLVVVPFKDFVDADRVIAQQLSRVRLQKDYAHARSELERANRDLQTGLAELRNDQSAGRQVQQKMLPDRNQTFCGFHFDHMLKPSLYLSGDFLDYFSLSKNKAFFYLADVSGHGASSAFVTVLLKNLTNRLQRNLRRGSSDDILDPHRFLARVNKELIDTQLGKHLTIFAGILDVERKVLRYSLGAHYPMPIVWTNGHPHYLEGRGKAVGMMEDATYETLEVPIGPDFRLVAFSDGVLDVVNANSLAEKEALLLETVAQAGHTIGSLEKALGLDVIRDLPDDIAVLSIASTE</sequence>
<dbReference type="SMART" id="SM00331">
    <property type="entry name" value="PP2C_SIG"/>
    <property type="match status" value="1"/>
</dbReference>